<dbReference type="EMBL" id="QUMQ01000001">
    <property type="protein sequence ID" value="REF94786.1"/>
    <property type="molecule type" value="Genomic_DNA"/>
</dbReference>
<gene>
    <name evidence="1" type="ORF">DFJ67_0730</name>
</gene>
<comment type="caution">
    <text evidence="1">The sequence shown here is derived from an EMBL/GenBank/DDBJ whole genome shotgun (WGS) entry which is preliminary data.</text>
</comment>
<protein>
    <submittedName>
        <fullName evidence="1">Uncharacterized protein</fullName>
    </submittedName>
</protein>
<accession>A0A3D9ZBI7</accession>
<sequence length="152" mass="16998">MTHPTSRLAGLTELTGVEKLWFSGWYDGPITGLAAYRDHEYWFVMVANDSKGGHWDFDPRVYVLHHLTPELLAQEWEAHRAFAAADFPGCLHTPRRPFVAAADREMTAALRDRWPAEREDAYRNAPAVGWFRDTGQIDVPGGDLSSGDASVG</sequence>
<proteinExistence type="predicted"/>
<reference evidence="1 2" key="1">
    <citation type="submission" date="2018-08" db="EMBL/GenBank/DDBJ databases">
        <title>Sequencing the genomes of 1000 actinobacteria strains.</title>
        <authorList>
            <person name="Klenk H.-P."/>
        </authorList>
    </citation>
    <scope>NUCLEOTIDE SEQUENCE [LARGE SCALE GENOMIC DNA]</scope>
    <source>
        <strain evidence="1 2">DSM 44099</strain>
    </source>
</reference>
<dbReference type="Proteomes" id="UP000256913">
    <property type="component" value="Unassembled WGS sequence"/>
</dbReference>
<dbReference type="RefSeq" id="WP_116066546.1">
    <property type="nucleotide sequence ID" value="NZ_BONB01000001.1"/>
</dbReference>
<keyword evidence="2" id="KW-1185">Reference proteome</keyword>
<name>A0A3D9ZBI7_9ACTN</name>
<evidence type="ECO:0000313" key="2">
    <source>
        <dbReference type="Proteomes" id="UP000256913"/>
    </source>
</evidence>
<dbReference type="AlphaFoldDB" id="A0A3D9ZBI7"/>
<evidence type="ECO:0000313" key="1">
    <source>
        <dbReference type="EMBL" id="REF94786.1"/>
    </source>
</evidence>
<dbReference type="OrthoDB" id="9798107at2"/>
<organism evidence="1 2">
    <name type="scientific">Asanoa ferruginea</name>
    <dbReference type="NCBI Taxonomy" id="53367"/>
    <lineage>
        <taxon>Bacteria</taxon>
        <taxon>Bacillati</taxon>
        <taxon>Actinomycetota</taxon>
        <taxon>Actinomycetes</taxon>
        <taxon>Micromonosporales</taxon>
        <taxon>Micromonosporaceae</taxon>
        <taxon>Asanoa</taxon>
    </lineage>
</organism>